<keyword evidence="10" id="KW-1185">Reference proteome</keyword>
<gene>
    <name evidence="9" type="ORF">N0F65_008101</name>
</gene>
<evidence type="ECO:0000256" key="2">
    <source>
        <dbReference type="ARBA" id="ARBA00022723"/>
    </source>
</evidence>
<dbReference type="AlphaFoldDB" id="A0AAV2Z0J2"/>
<feature type="region of interest" description="Disordered" evidence="8">
    <location>
        <begin position="40"/>
        <end position="61"/>
    </location>
</feature>
<sequence>MRVITSVQRAVPALVRASGAAQSLRQAPCHIQTLSFATSRRARRGRRAAAAGNDESKDEDTSLLAEMRERVRVLANIDEISRTGLIHRVEMPQELLERLTSITKRRTHSQLEQLRKNAAEEDVKFPLDMHKRPIGWTLEREKQIKPFVYGPMETMLYLAYDMEATYASMDQVFQQLQRKKPDFRPTSMLDFGAGPGTASWVAKNFYEHSIEKYRVVEPSQSMVDAAEVILEGFPGLGVRRSISEMKREIQTGVKYDLIVAGYVLSEITNDFERIAVVSALWELLSDDGVLVIADRGSPWGSHHVRSARQFIIDSVLEDAAEADESGETKESVRILAPCPHHFECPAAGGTWCHFVQRSPRVQFPRDATTKRWHGHKSSKFSYVVMEKNSSNQDTTPASASLARLIRGPLLATRHVHLDLCTPAGELERRSVTKRTAIREVYRASRKAHWGAEWPSDASIYRLNDNKDEE</sequence>
<reference evidence="9" key="2">
    <citation type="journal article" date="2023" name="Microbiol Resour">
        <title>Decontamination and Annotation of the Draft Genome Sequence of the Oomycete Lagenidium giganteum ARSEF 373.</title>
        <authorList>
            <person name="Morgan W.R."/>
            <person name="Tartar A."/>
        </authorList>
    </citation>
    <scope>NUCLEOTIDE SEQUENCE</scope>
    <source>
        <strain evidence="9">ARSEF 373</strain>
    </source>
</reference>
<proteinExistence type="predicted"/>
<accession>A0AAV2Z0J2</accession>
<dbReference type="GO" id="GO:0006412">
    <property type="term" value="P:translation"/>
    <property type="evidence" value="ECO:0007669"/>
    <property type="project" value="InterPro"/>
</dbReference>
<dbReference type="GO" id="GO:0046872">
    <property type="term" value="F:metal ion binding"/>
    <property type="evidence" value="ECO:0007669"/>
    <property type="project" value="UniProtKB-KW"/>
</dbReference>
<evidence type="ECO:0000313" key="10">
    <source>
        <dbReference type="Proteomes" id="UP001146120"/>
    </source>
</evidence>
<evidence type="ECO:0000313" key="9">
    <source>
        <dbReference type="EMBL" id="DAZ99234.1"/>
    </source>
</evidence>
<dbReference type="InterPro" id="IPR052571">
    <property type="entry name" value="Mt_RNA_Methyltransferase"/>
</dbReference>
<evidence type="ECO:0000256" key="6">
    <source>
        <dbReference type="ARBA" id="ARBA00023128"/>
    </source>
</evidence>
<comment type="function">
    <text evidence="7">Mitochondrial ribosome (mitoribosome) assembly factor. Binds at the interface of the head and body domains of the mitochondrial small ribosomal subunit (mt-SSU), occluding the mRNA channel and preventing compaction of the head domain towards the body. Probable inactive methyltransferase: retains the characteristic folding and ability to bind S-adenosyl-L-methionine, but it probably lost its methyltransferase activity.</text>
</comment>
<dbReference type="GO" id="GO:0051536">
    <property type="term" value="F:iron-sulfur cluster binding"/>
    <property type="evidence" value="ECO:0007669"/>
    <property type="project" value="UniProtKB-KW"/>
</dbReference>
<keyword evidence="2" id="KW-0479">Metal-binding</keyword>
<dbReference type="PANTHER" id="PTHR13184:SF5">
    <property type="entry name" value="METHYLTRANSFERASE-LIKE PROTEIN 17, MITOCHONDRIAL"/>
    <property type="match status" value="1"/>
</dbReference>
<comment type="caution">
    <text evidence="9">The sequence shown here is derived from an EMBL/GenBank/DDBJ whole genome shotgun (WGS) entry which is preliminary data.</text>
</comment>
<dbReference type="GO" id="GO:0005763">
    <property type="term" value="C:mitochondrial small ribosomal subunit"/>
    <property type="evidence" value="ECO:0007669"/>
    <property type="project" value="TreeGrafter"/>
</dbReference>
<dbReference type="InterPro" id="IPR029063">
    <property type="entry name" value="SAM-dependent_MTases_sf"/>
</dbReference>
<evidence type="ECO:0000256" key="4">
    <source>
        <dbReference type="ARBA" id="ARBA00023004"/>
    </source>
</evidence>
<comment type="subcellular location">
    <subcellularLocation>
        <location evidence="1">Mitochondrion</location>
    </subcellularLocation>
</comment>
<evidence type="ECO:0000256" key="8">
    <source>
        <dbReference type="SAM" id="MobiDB-lite"/>
    </source>
</evidence>
<evidence type="ECO:0000256" key="1">
    <source>
        <dbReference type="ARBA" id="ARBA00004173"/>
    </source>
</evidence>
<dbReference type="GO" id="GO:0008168">
    <property type="term" value="F:methyltransferase activity"/>
    <property type="evidence" value="ECO:0007669"/>
    <property type="project" value="InterPro"/>
</dbReference>
<evidence type="ECO:0000256" key="5">
    <source>
        <dbReference type="ARBA" id="ARBA00023014"/>
    </source>
</evidence>
<dbReference type="SUPFAM" id="SSF53335">
    <property type="entry name" value="S-adenosyl-L-methionine-dependent methyltransferases"/>
    <property type="match status" value="1"/>
</dbReference>
<evidence type="ECO:0000256" key="7">
    <source>
        <dbReference type="ARBA" id="ARBA00045681"/>
    </source>
</evidence>
<reference evidence="9" key="1">
    <citation type="submission" date="2022-11" db="EMBL/GenBank/DDBJ databases">
        <authorList>
            <person name="Morgan W.R."/>
            <person name="Tartar A."/>
        </authorList>
    </citation>
    <scope>NUCLEOTIDE SEQUENCE</scope>
    <source>
        <strain evidence="9">ARSEF 373</strain>
    </source>
</reference>
<dbReference type="InterPro" id="IPR015324">
    <property type="entry name" value="Ribosomal_Rsm22-like"/>
</dbReference>
<keyword evidence="3" id="KW-0809">Transit peptide</keyword>
<protein>
    <recommendedName>
        <fullName evidence="11">Mitochondrial small ribosomal subunit Rsm22</fullName>
    </recommendedName>
</protein>
<keyword evidence="5" id="KW-0411">Iron-sulfur</keyword>
<dbReference type="Gene3D" id="3.40.50.150">
    <property type="entry name" value="Vaccinia Virus protein VP39"/>
    <property type="match status" value="1"/>
</dbReference>
<dbReference type="GO" id="GO:0003735">
    <property type="term" value="F:structural constituent of ribosome"/>
    <property type="evidence" value="ECO:0007669"/>
    <property type="project" value="TreeGrafter"/>
</dbReference>
<dbReference type="Proteomes" id="UP001146120">
    <property type="component" value="Unassembled WGS sequence"/>
</dbReference>
<organism evidence="9 10">
    <name type="scientific">Lagenidium giganteum</name>
    <dbReference type="NCBI Taxonomy" id="4803"/>
    <lineage>
        <taxon>Eukaryota</taxon>
        <taxon>Sar</taxon>
        <taxon>Stramenopiles</taxon>
        <taxon>Oomycota</taxon>
        <taxon>Peronosporomycetes</taxon>
        <taxon>Pythiales</taxon>
        <taxon>Pythiaceae</taxon>
    </lineage>
</organism>
<evidence type="ECO:0000256" key="3">
    <source>
        <dbReference type="ARBA" id="ARBA00022946"/>
    </source>
</evidence>
<dbReference type="Pfam" id="PF09243">
    <property type="entry name" value="Rsm22"/>
    <property type="match status" value="1"/>
</dbReference>
<name>A0AAV2Z0J2_9STRA</name>
<evidence type="ECO:0008006" key="11">
    <source>
        <dbReference type="Google" id="ProtNLM"/>
    </source>
</evidence>
<keyword evidence="4" id="KW-0408">Iron</keyword>
<dbReference type="PANTHER" id="PTHR13184">
    <property type="entry name" value="37S RIBOSOMAL PROTEIN S22"/>
    <property type="match status" value="1"/>
</dbReference>
<keyword evidence="6" id="KW-0496">Mitochondrion</keyword>
<dbReference type="EMBL" id="DAKRPA010000087">
    <property type="protein sequence ID" value="DAZ99234.1"/>
    <property type="molecule type" value="Genomic_DNA"/>
</dbReference>